<dbReference type="AlphaFoldDB" id="A0A0G4H2X6"/>
<reference evidence="2 3" key="1">
    <citation type="submission" date="2014-11" db="EMBL/GenBank/DDBJ databases">
        <authorList>
            <person name="Zhu J."/>
            <person name="Qi W."/>
            <person name="Song R."/>
        </authorList>
    </citation>
    <scope>NUCLEOTIDE SEQUENCE [LARGE SCALE GENOMIC DNA]</scope>
</reference>
<dbReference type="Proteomes" id="UP000041254">
    <property type="component" value="Unassembled WGS sequence"/>
</dbReference>
<accession>A0A0G4H2X6</accession>
<keyword evidence="3" id="KW-1185">Reference proteome</keyword>
<protein>
    <submittedName>
        <fullName evidence="2">Uncharacterized protein</fullName>
    </submittedName>
</protein>
<dbReference type="FunCoup" id="A0A0G4H2X6">
    <property type="interactions" value="38"/>
</dbReference>
<evidence type="ECO:0000313" key="3">
    <source>
        <dbReference type="Proteomes" id="UP000041254"/>
    </source>
</evidence>
<evidence type="ECO:0000313" key="2">
    <source>
        <dbReference type="EMBL" id="CEM37919.1"/>
    </source>
</evidence>
<dbReference type="PhylomeDB" id="A0A0G4H2X6"/>
<dbReference type="OrthoDB" id="419317at2759"/>
<dbReference type="InParanoid" id="A0A0G4H2X6"/>
<sequence>MSTPAVLSSHRRAVFAARFLRPPGKFARARLREKPRLRTGPFENPVRRFVRLREKARAFCEIPPPRRVPIPKPINPLQKLLKPIEGVPTVRPEVLQRRLDHLLSQRAIDQQLTAPLRPGTDPYSTEMYCWDRQMRDLRKIYRAQYLQKLAEVTEEERAKQLKLFQAERKERRARREAFRQQLFEKRKKKAILKDRLRIEAKVTEAIELTRQSRVKQKHLWWLDSLQKTADFVTDSETAEEKITRRKDWPDRNVSAPDILRQLGESDEVVKSPKKAIRADNVFRELLEESFAILPEDEPQYEPEPPPEGRLTHRQRAHVMYGGFSEAEKLKLLDDKIDLLKHKLAVDADLKGASHSLLYQQLLDQLEATKQAYLEKQHSQEARDRAAAARGSVDGEDTGDAKG</sequence>
<feature type="compositionally biased region" description="Basic and acidic residues" evidence="1">
    <location>
        <begin position="373"/>
        <end position="386"/>
    </location>
</feature>
<dbReference type="VEuPathDB" id="CryptoDB:Vbra_19432"/>
<evidence type="ECO:0000256" key="1">
    <source>
        <dbReference type="SAM" id="MobiDB-lite"/>
    </source>
</evidence>
<gene>
    <name evidence="2" type="ORF">Vbra_19432</name>
</gene>
<dbReference type="OMA" id="NFQRVLY"/>
<feature type="compositionally biased region" description="Acidic residues" evidence="1">
    <location>
        <begin position="393"/>
        <end position="402"/>
    </location>
</feature>
<organism evidence="2 3">
    <name type="scientific">Vitrella brassicaformis (strain CCMP3155)</name>
    <dbReference type="NCBI Taxonomy" id="1169540"/>
    <lineage>
        <taxon>Eukaryota</taxon>
        <taxon>Sar</taxon>
        <taxon>Alveolata</taxon>
        <taxon>Colpodellida</taxon>
        <taxon>Vitrellaceae</taxon>
        <taxon>Vitrella</taxon>
    </lineage>
</organism>
<dbReference type="EMBL" id="CDMY01000964">
    <property type="protein sequence ID" value="CEM37919.1"/>
    <property type="molecule type" value="Genomic_DNA"/>
</dbReference>
<proteinExistence type="predicted"/>
<feature type="region of interest" description="Disordered" evidence="1">
    <location>
        <begin position="373"/>
        <end position="402"/>
    </location>
</feature>
<name>A0A0G4H2X6_VITBC</name>